<dbReference type="NCBIfam" id="TIGR03585">
    <property type="entry name" value="PseH"/>
    <property type="match status" value="1"/>
</dbReference>
<dbReference type="InterPro" id="IPR000182">
    <property type="entry name" value="GNAT_dom"/>
</dbReference>
<dbReference type="PANTHER" id="PTHR43415">
    <property type="entry name" value="SPERMIDINE N(1)-ACETYLTRANSFERASE"/>
    <property type="match status" value="1"/>
</dbReference>
<dbReference type="SUPFAM" id="SSF55729">
    <property type="entry name" value="Acyl-CoA N-acyltransferases (Nat)"/>
    <property type="match status" value="1"/>
</dbReference>
<accession>A0ABR8X9C6</accession>
<dbReference type="Proteomes" id="UP000640930">
    <property type="component" value="Unassembled WGS sequence"/>
</dbReference>
<protein>
    <submittedName>
        <fullName evidence="2">UDP-4-amino-4, 6-dideoxy-N-acetyl-beta-L-altrosamine N-acetyltransferase</fullName>
        <ecNumber evidence="2">2.3.1.202</ecNumber>
    </submittedName>
</protein>
<evidence type="ECO:0000259" key="1">
    <source>
        <dbReference type="PROSITE" id="PS51186"/>
    </source>
</evidence>
<sequence length="181" mass="21762">MKKGNLRDIQWEDLEKVLFWRNQDFIRNVMFNDTLISYEQHITWYNQLQKNPNKICKIFSVDNRDYGVLNITNMDVESNTCEWGFYIGEKNSNKGTGLLLGYTSLNYIFSTLKIRKVWAEVLESNIISRNFHEKLGFQLDGVLRKHLLKSDQYEDVYLYSIFYSEWLLNKEKIKNELEEIY</sequence>
<keyword evidence="2" id="KW-0808">Transferase</keyword>
<dbReference type="GO" id="GO:0016746">
    <property type="term" value="F:acyltransferase activity"/>
    <property type="evidence" value="ECO:0007669"/>
    <property type="project" value="UniProtKB-KW"/>
</dbReference>
<dbReference type="PANTHER" id="PTHR43415:SF3">
    <property type="entry name" value="GNAT-FAMILY ACETYLTRANSFERASE"/>
    <property type="match status" value="1"/>
</dbReference>
<keyword evidence="3" id="KW-1185">Reference proteome</keyword>
<dbReference type="Gene3D" id="3.40.630.30">
    <property type="match status" value="1"/>
</dbReference>
<dbReference type="EC" id="2.3.1.202" evidence="2"/>
<dbReference type="RefSeq" id="WP_191705966.1">
    <property type="nucleotide sequence ID" value="NZ_JACSQA010000002.1"/>
</dbReference>
<reference evidence="2 3" key="1">
    <citation type="submission" date="2020-08" db="EMBL/GenBank/DDBJ databases">
        <title>A Genomic Blueprint of the Chicken Gut Microbiome.</title>
        <authorList>
            <person name="Gilroy R."/>
            <person name="Ravi A."/>
            <person name="Getino M."/>
            <person name="Pursley I."/>
            <person name="Horton D.L."/>
            <person name="Alikhan N.-F."/>
            <person name="Baker D."/>
            <person name="Gharbi K."/>
            <person name="Hall N."/>
            <person name="Watson M."/>
            <person name="Adriaenssens E.M."/>
            <person name="Foster-Nyarko E."/>
            <person name="Jarju S."/>
            <person name="Secka A."/>
            <person name="Antonio M."/>
            <person name="Oren A."/>
            <person name="Chaudhuri R."/>
            <person name="La Ragione R.M."/>
            <person name="Hildebrand F."/>
            <person name="Pallen M.J."/>
        </authorList>
    </citation>
    <scope>NUCLEOTIDE SEQUENCE [LARGE SCALE GENOMIC DNA]</scope>
    <source>
        <strain evidence="2 3">Re31</strain>
    </source>
</reference>
<dbReference type="InterPro" id="IPR016181">
    <property type="entry name" value="Acyl_CoA_acyltransferase"/>
</dbReference>
<name>A0ABR8X9C6_9BACL</name>
<dbReference type="InterPro" id="IPR020036">
    <property type="entry name" value="PseH"/>
</dbReference>
<organism evidence="2 3">
    <name type="scientific">Ureibacillus galli</name>
    <dbReference type="NCBI Taxonomy" id="2762222"/>
    <lineage>
        <taxon>Bacteria</taxon>
        <taxon>Bacillati</taxon>
        <taxon>Bacillota</taxon>
        <taxon>Bacilli</taxon>
        <taxon>Bacillales</taxon>
        <taxon>Caryophanaceae</taxon>
        <taxon>Ureibacillus</taxon>
    </lineage>
</organism>
<dbReference type="Pfam" id="PF13302">
    <property type="entry name" value="Acetyltransf_3"/>
    <property type="match status" value="1"/>
</dbReference>
<evidence type="ECO:0000313" key="3">
    <source>
        <dbReference type="Proteomes" id="UP000640930"/>
    </source>
</evidence>
<gene>
    <name evidence="2" type="primary">pseH</name>
    <name evidence="2" type="ORF">H9636_01905</name>
</gene>
<dbReference type="EMBL" id="JACSQA010000002">
    <property type="protein sequence ID" value="MBD8025401.1"/>
    <property type="molecule type" value="Genomic_DNA"/>
</dbReference>
<feature type="domain" description="N-acetyltransferase" evidence="1">
    <location>
        <begin position="4"/>
        <end position="159"/>
    </location>
</feature>
<keyword evidence="2" id="KW-0012">Acyltransferase</keyword>
<comment type="caution">
    <text evidence="2">The sequence shown here is derived from an EMBL/GenBank/DDBJ whole genome shotgun (WGS) entry which is preliminary data.</text>
</comment>
<dbReference type="PROSITE" id="PS51186">
    <property type="entry name" value="GNAT"/>
    <property type="match status" value="1"/>
</dbReference>
<evidence type="ECO:0000313" key="2">
    <source>
        <dbReference type="EMBL" id="MBD8025401.1"/>
    </source>
</evidence>
<proteinExistence type="predicted"/>